<evidence type="ECO:0000313" key="3">
    <source>
        <dbReference type="EMBL" id="CAB4723886.1"/>
    </source>
</evidence>
<reference evidence="2" key="1">
    <citation type="submission" date="2020-05" db="EMBL/GenBank/DDBJ databases">
        <authorList>
            <person name="Chiriac C."/>
            <person name="Salcher M."/>
            <person name="Ghai R."/>
            <person name="Kavagutti S V."/>
        </authorList>
    </citation>
    <scope>NUCLEOTIDE SEQUENCE</scope>
</reference>
<dbReference type="EMBL" id="CAESGF010000005">
    <property type="protein sequence ID" value="CAB4363459.1"/>
    <property type="molecule type" value="Genomic_DNA"/>
</dbReference>
<sequence length="165" mass="17258">MNPCPAANVQPCPTSDACAFASVVTASTTAESYSNDTDGPNPLNAGGVTTGYEYENDPVFPRTCHVPVLDNDVAANDPDDVVNPNVAPDANTITRALPPPPTTRRPPTDTVAVNDPATKSFRTPSNATPSPHDFTAERAISGLQSHTVNCNRCAQSAPNAKRNAE</sequence>
<evidence type="ECO:0000256" key="1">
    <source>
        <dbReference type="SAM" id="MobiDB-lite"/>
    </source>
</evidence>
<dbReference type="AlphaFoldDB" id="A0A6J6A244"/>
<evidence type="ECO:0000313" key="2">
    <source>
        <dbReference type="EMBL" id="CAB4363459.1"/>
    </source>
</evidence>
<proteinExistence type="predicted"/>
<protein>
    <submittedName>
        <fullName evidence="2">Unannotated protein</fullName>
    </submittedName>
</protein>
<dbReference type="EMBL" id="CAEZYF010000008">
    <property type="protein sequence ID" value="CAB4723886.1"/>
    <property type="molecule type" value="Genomic_DNA"/>
</dbReference>
<feature type="region of interest" description="Disordered" evidence="1">
    <location>
        <begin position="31"/>
        <end position="50"/>
    </location>
</feature>
<name>A0A6J6A244_9ZZZZ</name>
<feature type="compositionally biased region" description="Polar residues" evidence="1">
    <location>
        <begin position="120"/>
        <end position="129"/>
    </location>
</feature>
<organism evidence="2">
    <name type="scientific">freshwater metagenome</name>
    <dbReference type="NCBI Taxonomy" id="449393"/>
    <lineage>
        <taxon>unclassified sequences</taxon>
        <taxon>metagenomes</taxon>
        <taxon>ecological metagenomes</taxon>
    </lineage>
</organism>
<feature type="compositionally biased region" description="Low complexity" evidence="1">
    <location>
        <begin position="75"/>
        <end position="96"/>
    </location>
</feature>
<feature type="region of interest" description="Disordered" evidence="1">
    <location>
        <begin position="75"/>
        <end position="134"/>
    </location>
</feature>
<accession>A0A6J6A244</accession>
<gene>
    <name evidence="3" type="ORF">UFOPK2656_01619</name>
    <name evidence="2" type="ORF">UFOPK4189_01240</name>
</gene>